<dbReference type="FunFam" id="3.40.50.300:FF:001091">
    <property type="entry name" value="Probable disease resistance protein At1g61300"/>
    <property type="match status" value="1"/>
</dbReference>
<keyword evidence="4" id="KW-0677">Repeat</keyword>
<comment type="subcellular location">
    <subcellularLocation>
        <location evidence="1">Cell membrane</location>
        <topology evidence="1">Single-pass membrane protein</topology>
    </subcellularLocation>
</comment>
<keyword evidence="9" id="KW-1133">Transmembrane helix</keyword>
<dbReference type="FunFam" id="1.10.510.10:FF:000870">
    <property type="entry name" value="OSJNBa0016N04.16-like protein"/>
    <property type="match status" value="1"/>
</dbReference>
<dbReference type="Gene3D" id="3.80.10.10">
    <property type="entry name" value="Ribonuclease Inhibitor"/>
    <property type="match status" value="1"/>
</dbReference>
<dbReference type="EMBL" id="CM029052">
    <property type="protein sequence ID" value="KAG2556492.1"/>
    <property type="molecule type" value="Genomic_DNA"/>
</dbReference>
<evidence type="ECO:0000256" key="4">
    <source>
        <dbReference type="ARBA" id="ARBA00022737"/>
    </source>
</evidence>
<keyword evidence="3" id="KW-0812">Transmembrane</keyword>
<dbReference type="GO" id="GO:0002758">
    <property type="term" value="P:innate immune response-activating signaling pathway"/>
    <property type="evidence" value="ECO:0007669"/>
    <property type="project" value="UniProtKB-ARBA"/>
</dbReference>
<dbReference type="Pfam" id="PF00069">
    <property type="entry name" value="Pkinase"/>
    <property type="match status" value="1"/>
</dbReference>
<evidence type="ECO:0000259" key="14">
    <source>
        <dbReference type="PROSITE" id="PS50011"/>
    </source>
</evidence>
<protein>
    <recommendedName>
        <fullName evidence="14">Protein kinase domain-containing protein</fullName>
    </recommendedName>
</protein>
<proteinExistence type="predicted"/>
<reference evidence="15" key="1">
    <citation type="submission" date="2020-05" db="EMBL/GenBank/DDBJ databases">
        <title>WGS assembly of Panicum virgatum.</title>
        <authorList>
            <person name="Lovell J.T."/>
            <person name="Jenkins J."/>
            <person name="Shu S."/>
            <person name="Juenger T.E."/>
            <person name="Schmutz J."/>
        </authorList>
    </citation>
    <scope>NUCLEOTIDE SEQUENCE</scope>
    <source>
        <strain evidence="15">AP13</strain>
    </source>
</reference>
<evidence type="ECO:0000256" key="3">
    <source>
        <dbReference type="ARBA" id="ARBA00022692"/>
    </source>
</evidence>
<evidence type="ECO:0000256" key="12">
    <source>
        <dbReference type="SAM" id="Coils"/>
    </source>
</evidence>
<keyword evidence="12" id="KW-0175">Coiled coil</keyword>
<dbReference type="FunFam" id="3.30.200.20:FF:000465">
    <property type="entry name" value="Cysteine-rich receptor-like protein kinase 6"/>
    <property type="match status" value="1"/>
</dbReference>
<dbReference type="Gene3D" id="3.30.200.20">
    <property type="entry name" value="Phosphorylase Kinase, domain 1"/>
    <property type="match status" value="1"/>
</dbReference>
<dbReference type="Gene3D" id="1.10.510.10">
    <property type="entry name" value="Transferase(Phosphotransferase) domain 1"/>
    <property type="match status" value="1"/>
</dbReference>
<dbReference type="Proteomes" id="UP000823388">
    <property type="component" value="Chromosome 8N"/>
</dbReference>
<evidence type="ECO:0000256" key="9">
    <source>
        <dbReference type="ARBA" id="ARBA00022989"/>
    </source>
</evidence>
<dbReference type="Gene3D" id="1.10.8.430">
    <property type="entry name" value="Helical domain of apoptotic protease-activating factors"/>
    <property type="match status" value="1"/>
</dbReference>
<evidence type="ECO:0000256" key="2">
    <source>
        <dbReference type="ARBA" id="ARBA00022679"/>
    </source>
</evidence>
<dbReference type="PANTHER" id="PTHR45707">
    <property type="entry name" value="C2 CALCIUM/LIPID-BINDING PLANT PHOSPHORIBOSYLTRANSFERASE FAMILY PROTEIN"/>
    <property type="match status" value="1"/>
</dbReference>
<dbReference type="PROSITE" id="PS50011">
    <property type="entry name" value="PROTEIN_KINASE_DOM"/>
    <property type="match status" value="1"/>
</dbReference>
<dbReference type="PRINTS" id="PR00364">
    <property type="entry name" value="DISEASERSIST"/>
</dbReference>
<keyword evidence="8 11" id="KW-0067">ATP-binding</keyword>
<evidence type="ECO:0000256" key="6">
    <source>
        <dbReference type="ARBA" id="ARBA00022777"/>
    </source>
</evidence>
<dbReference type="PROSITE" id="PS00108">
    <property type="entry name" value="PROTEIN_KINASE_ST"/>
    <property type="match status" value="1"/>
</dbReference>
<dbReference type="GO" id="GO:0009626">
    <property type="term" value="P:plant-type hypersensitive response"/>
    <property type="evidence" value="ECO:0007669"/>
    <property type="project" value="UniProtKB-ARBA"/>
</dbReference>
<dbReference type="GO" id="GO:0043531">
    <property type="term" value="F:ADP binding"/>
    <property type="evidence" value="ECO:0007669"/>
    <property type="project" value="InterPro"/>
</dbReference>
<dbReference type="SUPFAM" id="SSF52058">
    <property type="entry name" value="L domain-like"/>
    <property type="match status" value="1"/>
</dbReference>
<dbReference type="InterPro" id="IPR008271">
    <property type="entry name" value="Ser/Thr_kinase_AS"/>
</dbReference>
<dbReference type="SUPFAM" id="SSF56112">
    <property type="entry name" value="Protein kinase-like (PK-like)"/>
    <property type="match status" value="1"/>
</dbReference>
<evidence type="ECO:0000256" key="13">
    <source>
        <dbReference type="SAM" id="MobiDB-lite"/>
    </source>
</evidence>
<dbReference type="InterPro" id="IPR002182">
    <property type="entry name" value="NB-ARC"/>
</dbReference>
<dbReference type="InterPro" id="IPR055414">
    <property type="entry name" value="LRR_R13L4/SHOC2-like"/>
</dbReference>
<evidence type="ECO:0000256" key="8">
    <source>
        <dbReference type="ARBA" id="ARBA00022840"/>
    </source>
</evidence>
<dbReference type="FunFam" id="1.10.10.10:FF:000322">
    <property type="entry name" value="Probable disease resistance protein At1g63360"/>
    <property type="match status" value="1"/>
</dbReference>
<dbReference type="OrthoDB" id="606096at2759"/>
<dbReference type="InterPro" id="IPR032675">
    <property type="entry name" value="LRR_dom_sf"/>
</dbReference>
<dbReference type="InterPro" id="IPR058922">
    <property type="entry name" value="WHD_DRP"/>
</dbReference>
<dbReference type="InterPro" id="IPR036388">
    <property type="entry name" value="WH-like_DNA-bd_sf"/>
</dbReference>
<dbReference type="AlphaFoldDB" id="A0A8T0PB48"/>
<gene>
    <name evidence="15" type="ORF">PVAP13_8NG151500</name>
</gene>
<dbReference type="InterPro" id="IPR000719">
    <property type="entry name" value="Prot_kinase_dom"/>
</dbReference>
<dbReference type="SUPFAM" id="SSF52540">
    <property type="entry name" value="P-loop containing nucleoside triphosphate hydrolases"/>
    <property type="match status" value="1"/>
</dbReference>
<keyword evidence="2" id="KW-0808">Transferase</keyword>
<accession>A0A8T0PB48</accession>
<evidence type="ECO:0000256" key="1">
    <source>
        <dbReference type="ARBA" id="ARBA00004162"/>
    </source>
</evidence>
<keyword evidence="16" id="KW-1185">Reference proteome</keyword>
<dbReference type="GO" id="GO:0005886">
    <property type="term" value="C:plasma membrane"/>
    <property type="evidence" value="ECO:0007669"/>
    <property type="project" value="UniProtKB-SubCell"/>
</dbReference>
<dbReference type="EMBL" id="CM029052">
    <property type="protein sequence ID" value="KAG2556485.1"/>
    <property type="molecule type" value="Genomic_DNA"/>
</dbReference>
<dbReference type="GO" id="GO:0042742">
    <property type="term" value="P:defense response to bacterium"/>
    <property type="evidence" value="ECO:0007669"/>
    <property type="project" value="UniProtKB-ARBA"/>
</dbReference>
<evidence type="ECO:0000256" key="11">
    <source>
        <dbReference type="PROSITE-ProRule" id="PRU10141"/>
    </source>
</evidence>
<dbReference type="EMBL" id="CM029052">
    <property type="protein sequence ID" value="KAG2556487.1"/>
    <property type="molecule type" value="Genomic_DNA"/>
</dbReference>
<dbReference type="Pfam" id="PF23598">
    <property type="entry name" value="LRR_14"/>
    <property type="match status" value="1"/>
</dbReference>
<dbReference type="GO" id="GO:0004672">
    <property type="term" value="F:protein kinase activity"/>
    <property type="evidence" value="ECO:0007669"/>
    <property type="project" value="InterPro"/>
</dbReference>
<keyword evidence="5 11" id="KW-0547">Nucleotide-binding</keyword>
<feature type="coiled-coil region" evidence="12">
    <location>
        <begin position="398"/>
        <end position="441"/>
    </location>
</feature>
<dbReference type="InterPro" id="IPR011009">
    <property type="entry name" value="Kinase-like_dom_sf"/>
</dbReference>
<feature type="binding site" evidence="11">
    <location>
        <position position="64"/>
    </location>
    <ligand>
        <name>ATP</name>
        <dbReference type="ChEBI" id="CHEBI:30616"/>
    </ligand>
</feature>
<dbReference type="GO" id="GO:0005524">
    <property type="term" value="F:ATP binding"/>
    <property type="evidence" value="ECO:0007669"/>
    <property type="project" value="UniProtKB-UniRule"/>
</dbReference>
<keyword evidence="6" id="KW-0418">Kinase</keyword>
<dbReference type="InterPro" id="IPR017441">
    <property type="entry name" value="Protein_kinase_ATP_BS"/>
</dbReference>
<dbReference type="InterPro" id="IPR042197">
    <property type="entry name" value="Apaf_helical"/>
</dbReference>
<evidence type="ECO:0000256" key="10">
    <source>
        <dbReference type="ARBA" id="ARBA00023136"/>
    </source>
</evidence>
<dbReference type="Gene3D" id="3.40.50.300">
    <property type="entry name" value="P-loop containing nucleotide triphosphate hydrolases"/>
    <property type="match status" value="1"/>
</dbReference>
<organism evidence="15 16">
    <name type="scientific">Panicum virgatum</name>
    <name type="common">Blackwell switchgrass</name>
    <dbReference type="NCBI Taxonomy" id="38727"/>
    <lineage>
        <taxon>Eukaryota</taxon>
        <taxon>Viridiplantae</taxon>
        <taxon>Streptophyta</taxon>
        <taxon>Embryophyta</taxon>
        <taxon>Tracheophyta</taxon>
        <taxon>Spermatophyta</taxon>
        <taxon>Magnoliopsida</taxon>
        <taxon>Liliopsida</taxon>
        <taxon>Poales</taxon>
        <taxon>Poaceae</taxon>
        <taxon>PACMAD clade</taxon>
        <taxon>Panicoideae</taxon>
        <taxon>Panicodae</taxon>
        <taxon>Paniceae</taxon>
        <taxon>Panicinae</taxon>
        <taxon>Panicum</taxon>
        <taxon>Panicum sect. Hiantes</taxon>
    </lineage>
</organism>
<evidence type="ECO:0000313" key="15">
    <source>
        <dbReference type="EMBL" id="KAG2556486.1"/>
    </source>
</evidence>
<dbReference type="Gene3D" id="1.10.10.10">
    <property type="entry name" value="Winged helix-like DNA-binding domain superfamily/Winged helix DNA-binding domain"/>
    <property type="match status" value="1"/>
</dbReference>
<feature type="domain" description="Protein kinase" evidence="14">
    <location>
        <begin position="35"/>
        <end position="309"/>
    </location>
</feature>
<dbReference type="EMBL" id="CM029052">
    <property type="protein sequence ID" value="KAG2556488.1"/>
    <property type="molecule type" value="Genomic_DNA"/>
</dbReference>
<sequence>MDFEASTLLEGMLLNESAEPTDLPISLLKSITRDFSDDLRIGSGGFGVVYKGLLKNGGIVAVKKLSPLIDMDETKYQREVLCLLRVRHKNIVRFLGFCANTHGKKEPYEGNFVIADVRHRLLCFEYLRNGDLHAYINDASCRSNWKERYKIIKGICEGLHYLHENSIVHLDLKPANILLDDNMVPKICDFGLSRWFNEQKDRVINTSKVQGTMGYVAPERYDGVITFKSDIYSLGVIFAELLTGQKGHSPVENVVESWRERLGMSSPNTLLEQVKLCAEICIDCTDRERKNRPSMDRIIQKLTETETNVAQVEEITVLSDPEDSTVPSHITTRDTPRDGLPSMSEEEPSPRVLHMITGPRAPYIPGLFLAIMKIDAVLADKTTKIVVAKLSAKGSSRLRGLEVNIQKVRDQLAVLMTKTAMSNLTNEVNGWIRELRKLIIRVEDLMDKYLYYCFRMENEFFLIKYFTEAQYIIVFSEIADEVAAIQNKTKQVVKLKHQCLQLPRHDPEMETQRSQVSISEFVKDEDLVGIEDNRRMLTEWLYSDEPDSKVITVSGMGGLGKTALVANVYEREKRKFPARVWVAVSQTYTMDALLRKLLWEIDDVKHLQTHINGMDVSDLKEEIKEILKHRKCLIVLDDVWDQDVYFKLCYSFGNVEASRIIITTRKTDVATLAPPTRRLELQPLSSKYAFDLFCRKAFYNIKDHECPKELLHAATSIVDRCYGLPVAIVSIGSLLSLQPQIHHIWNQMYDQLETELSNSDNVREIFNLSYHDLSADLKNCFLYCSLFPKDYLISSESVVKMWIAEGFVLSRGNKTAEEVAERNLTELINCNLLVIGHNDEQGRVRTCRMHPIMRDLVLVAKQERFGSANDYRRMIQMNKDVRRLSSYGWKDNTPIKVNFPQLRTLVSLGTVSSSPGMLSSILSEATYLTVLELQDSEVTELPASIGILFNLRYIGLRRTKVKLLPDSVVNLSNLLTLDIKGTKIQRLPRGLGKVKKLRHLMADRCADGNLAVFPNIFGAQVPKDLFNLSEFPYRFGVEAPKDLSSLQELQTLETVEASRGLAEQLKKLMQLRSVWIHSISAADCANILATISNMPVLSSLLLSARDENEVLCFEALQPISRKLQKLIIIGQWAKGTLECPIFRVHGACLKYLDISWCRVGEDPLVMLAPYLYNLTYLSFNHIYSAKTLVLSPGSFPQLKMLVLKHMPDVNELMIADGALPCIEALYIGSLARLDKVPQGMESLRSLKRLWLLNLHRNFRSQWHNNRMFEKMQHVLKIDI</sequence>
<feature type="region of interest" description="Disordered" evidence="13">
    <location>
        <begin position="320"/>
        <end position="348"/>
    </location>
</feature>
<dbReference type="PROSITE" id="PS00107">
    <property type="entry name" value="PROTEIN_KINASE_ATP"/>
    <property type="match status" value="1"/>
</dbReference>
<name>A0A8T0PB48_PANVG</name>
<dbReference type="SMART" id="SM00220">
    <property type="entry name" value="S_TKc"/>
    <property type="match status" value="1"/>
</dbReference>
<dbReference type="Pfam" id="PF23559">
    <property type="entry name" value="WHD_DRP"/>
    <property type="match status" value="1"/>
</dbReference>
<dbReference type="PANTHER" id="PTHR45707:SF70">
    <property type="entry name" value="PROTEIN KINASE DOMAIN-CONTAINING PROTEIN"/>
    <property type="match status" value="1"/>
</dbReference>
<evidence type="ECO:0000256" key="5">
    <source>
        <dbReference type="ARBA" id="ARBA00022741"/>
    </source>
</evidence>
<dbReference type="InterPro" id="IPR027417">
    <property type="entry name" value="P-loop_NTPase"/>
</dbReference>
<dbReference type="Pfam" id="PF00931">
    <property type="entry name" value="NB-ARC"/>
    <property type="match status" value="1"/>
</dbReference>
<evidence type="ECO:0000256" key="7">
    <source>
        <dbReference type="ARBA" id="ARBA00022821"/>
    </source>
</evidence>
<comment type="caution">
    <text evidence="15">The sequence shown here is derived from an EMBL/GenBank/DDBJ whole genome shotgun (WGS) entry which is preliminary data.</text>
</comment>
<evidence type="ECO:0000313" key="16">
    <source>
        <dbReference type="Proteomes" id="UP000823388"/>
    </source>
</evidence>
<keyword evidence="10" id="KW-0472">Membrane</keyword>
<dbReference type="EMBL" id="CM029052">
    <property type="protein sequence ID" value="KAG2556486.1"/>
    <property type="molecule type" value="Genomic_DNA"/>
</dbReference>
<keyword evidence="7" id="KW-0611">Plant defense</keyword>